<protein>
    <submittedName>
        <fullName evidence="2">Uncharacterized protein</fullName>
    </submittedName>
</protein>
<accession>A0ABD3WGM5</accession>
<dbReference type="AlphaFoldDB" id="A0ABD3WGM5"/>
<feature type="compositionally biased region" description="Polar residues" evidence="1">
    <location>
        <begin position="48"/>
        <end position="60"/>
    </location>
</feature>
<name>A0ABD3WGM5_SINWO</name>
<evidence type="ECO:0000313" key="2">
    <source>
        <dbReference type="EMBL" id="KAL3873092.1"/>
    </source>
</evidence>
<gene>
    <name evidence="2" type="ORF">ACJMK2_036251</name>
</gene>
<evidence type="ECO:0000256" key="1">
    <source>
        <dbReference type="SAM" id="MobiDB-lite"/>
    </source>
</evidence>
<feature type="non-terminal residue" evidence="2">
    <location>
        <position position="1"/>
    </location>
</feature>
<sequence length="60" mass="7003">CELERACPRCRKRTSPKRLQKIPNAPKTYTEFVGNKQNNLEEEDEQNVEQNKGTNNIRGK</sequence>
<proteinExistence type="predicted"/>
<keyword evidence="3" id="KW-1185">Reference proteome</keyword>
<organism evidence="2 3">
    <name type="scientific">Sinanodonta woodiana</name>
    <name type="common">Chinese pond mussel</name>
    <name type="synonym">Anodonta woodiana</name>
    <dbReference type="NCBI Taxonomy" id="1069815"/>
    <lineage>
        <taxon>Eukaryota</taxon>
        <taxon>Metazoa</taxon>
        <taxon>Spiralia</taxon>
        <taxon>Lophotrochozoa</taxon>
        <taxon>Mollusca</taxon>
        <taxon>Bivalvia</taxon>
        <taxon>Autobranchia</taxon>
        <taxon>Heteroconchia</taxon>
        <taxon>Palaeoheterodonta</taxon>
        <taxon>Unionida</taxon>
        <taxon>Unionoidea</taxon>
        <taxon>Unionidae</taxon>
        <taxon>Unioninae</taxon>
        <taxon>Sinanodonta</taxon>
    </lineage>
</organism>
<evidence type="ECO:0000313" key="3">
    <source>
        <dbReference type="Proteomes" id="UP001634394"/>
    </source>
</evidence>
<feature type="non-terminal residue" evidence="2">
    <location>
        <position position="60"/>
    </location>
</feature>
<comment type="caution">
    <text evidence="2">The sequence shown here is derived from an EMBL/GenBank/DDBJ whole genome shotgun (WGS) entry which is preliminary data.</text>
</comment>
<dbReference type="Proteomes" id="UP001634394">
    <property type="component" value="Unassembled WGS sequence"/>
</dbReference>
<reference evidence="2 3" key="1">
    <citation type="submission" date="2024-11" db="EMBL/GenBank/DDBJ databases">
        <title>Chromosome-level genome assembly of the freshwater bivalve Anodonta woodiana.</title>
        <authorList>
            <person name="Chen X."/>
        </authorList>
    </citation>
    <scope>NUCLEOTIDE SEQUENCE [LARGE SCALE GENOMIC DNA]</scope>
    <source>
        <strain evidence="2">MN2024</strain>
        <tissue evidence="2">Gills</tissue>
    </source>
</reference>
<dbReference type="EMBL" id="JBJQND010000006">
    <property type="protein sequence ID" value="KAL3873092.1"/>
    <property type="molecule type" value="Genomic_DNA"/>
</dbReference>
<feature type="region of interest" description="Disordered" evidence="1">
    <location>
        <begin position="37"/>
        <end position="60"/>
    </location>
</feature>